<evidence type="ECO:0000313" key="3">
    <source>
        <dbReference type="Proteomes" id="UP000233786"/>
    </source>
</evidence>
<dbReference type="PANTHER" id="PTHR47708:SF2">
    <property type="entry name" value="SI:CH73-132F6.5"/>
    <property type="match status" value="1"/>
</dbReference>
<dbReference type="PANTHER" id="PTHR47708">
    <property type="match status" value="1"/>
</dbReference>
<protein>
    <recommendedName>
        <fullName evidence="1">AtuA-like ferredoxin-fold domain-containing protein</fullName>
    </recommendedName>
</protein>
<dbReference type="STRING" id="994479.GCA_000194155_01010"/>
<dbReference type="InterPro" id="IPR056362">
    <property type="entry name" value="AtuA-like_ferredoxin_dom"/>
</dbReference>
<gene>
    <name evidence="2" type="ORF">A8926_5437</name>
</gene>
<dbReference type="EMBL" id="PJNB01000001">
    <property type="protein sequence ID" value="PKW17469.1"/>
    <property type="molecule type" value="Genomic_DNA"/>
</dbReference>
<reference evidence="2" key="1">
    <citation type="submission" date="2017-12" db="EMBL/GenBank/DDBJ databases">
        <title>Sequencing the genomes of 1000 Actinobacteria strains.</title>
        <authorList>
            <person name="Klenk H.-P."/>
        </authorList>
    </citation>
    <scope>NUCLEOTIDE SEQUENCE [LARGE SCALE GENOMIC DNA]</scope>
    <source>
        <strain evidence="2">DSM 44228</strain>
    </source>
</reference>
<evidence type="ECO:0000259" key="1">
    <source>
        <dbReference type="Pfam" id="PF23544"/>
    </source>
</evidence>
<proteinExistence type="predicted"/>
<accession>A0A2N3Y3F1</accession>
<organism evidence="2 3">
    <name type="scientific">Saccharopolyspora spinosa</name>
    <dbReference type="NCBI Taxonomy" id="60894"/>
    <lineage>
        <taxon>Bacteria</taxon>
        <taxon>Bacillati</taxon>
        <taxon>Actinomycetota</taxon>
        <taxon>Actinomycetes</taxon>
        <taxon>Pseudonocardiales</taxon>
        <taxon>Pseudonocardiaceae</taxon>
        <taxon>Saccharopolyspora</taxon>
    </lineage>
</organism>
<dbReference type="Pfam" id="PF23544">
    <property type="entry name" value="AtuA_ferredoxin"/>
    <property type="match status" value="1"/>
</dbReference>
<keyword evidence="3" id="KW-1185">Reference proteome</keyword>
<comment type="caution">
    <text evidence="2">The sequence shown here is derived from an EMBL/GenBank/DDBJ whole genome shotgun (WGS) entry which is preliminary data.</text>
</comment>
<dbReference type="Proteomes" id="UP000233786">
    <property type="component" value="Unassembled WGS sequence"/>
</dbReference>
<dbReference type="AlphaFoldDB" id="A0A2N3Y3F1"/>
<name>A0A2N3Y3F1_SACSN</name>
<evidence type="ECO:0000313" key="2">
    <source>
        <dbReference type="EMBL" id="PKW17469.1"/>
    </source>
</evidence>
<dbReference type="OrthoDB" id="3959640at2"/>
<feature type="domain" description="AtuA-like ferredoxin-fold" evidence="1">
    <location>
        <begin position="12"/>
        <end position="110"/>
    </location>
</feature>
<sequence>MAAFNTGVDSGIPLHRLAQARSGDKNDVCDITVFLPTAELYAVVEPRLTVERVAAHMAPLASGKVDRYLLPNVWGVKFVLHEALGGGGSRSLRGDNLGKSMAAALLLMPITGVPDDLARTSPTYYGPKETRR</sequence>